<dbReference type="InterPro" id="IPR027417">
    <property type="entry name" value="P-loop_NTPase"/>
</dbReference>
<evidence type="ECO:0000313" key="6">
    <source>
        <dbReference type="Proteomes" id="UP000250369"/>
    </source>
</evidence>
<evidence type="ECO:0000256" key="1">
    <source>
        <dbReference type="ARBA" id="ARBA00022741"/>
    </source>
</evidence>
<dbReference type="CDD" id="cd00009">
    <property type="entry name" value="AAA"/>
    <property type="match status" value="1"/>
</dbReference>
<dbReference type="InterPro" id="IPR003593">
    <property type="entry name" value="AAA+_ATPase"/>
</dbReference>
<dbReference type="InterPro" id="IPR041628">
    <property type="entry name" value="ChlI/MoxR_AAA_lid"/>
</dbReference>
<dbReference type="FunFam" id="3.40.50.300:FF:000640">
    <property type="entry name" value="MoxR family ATPase"/>
    <property type="match status" value="1"/>
</dbReference>
<keyword evidence="6" id="KW-1185">Reference proteome</keyword>
<dbReference type="PANTHER" id="PTHR42759">
    <property type="entry name" value="MOXR FAMILY PROTEIN"/>
    <property type="match status" value="1"/>
</dbReference>
<dbReference type="AlphaFoldDB" id="A0A329MKS9"/>
<keyword evidence="2" id="KW-0067">ATP-binding</keyword>
<dbReference type="RefSeq" id="WP_113032129.1">
    <property type="nucleotide sequence ID" value="NZ_QMFB01000009.1"/>
</dbReference>
<evidence type="ECO:0000259" key="4">
    <source>
        <dbReference type="SMART" id="SM00382"/>
    </source>
</evidence>
<name>A0A329MKS9_9BACL</name>
<dbReference type="Gene3D" id="3.40.50.300">
    <property type="entry name" value="P-loop containing nucleotide triphosphate hydrolases"/>
    <property type="match status" value="1"/>
</dbReference>
<gene>
    <name evidence="5" type="ORF">DQG23_17370</name>
</gene>
<dbReference type="Gene3D" id="1.10.8.80">
    <property type="entry name" value="Magnesium chelatase subunit I, C-Terminal domain"/>
    <property type="match status" value="1"/>
</dbReference>
<dbReference type="PANTHER" id="PTHR42759:SF5">
    <property type="entry name" value="METHANOL DEHYDROGENASE REGULATOR"/>
    <property type="match status" value="1"/>
</dbReference>
<comment type="similarity">
    <text evidence="3">Belongs to the MoxR family.</text>
</comment>
<feature type="domain" description="AAA+ ATPase" evidence="4">
    <location>
        <begin position="47"/>
        <end position="188"/>
    </location>
</feature>
<evidence type="ECO:0000313" key="5">
    <source>
        <dbReference type="EMBL" id="RAV20232.1"/>
    </source>
</evidence>
<dbReference type="SMART" id="SM00382">
    <property type="entry name" value="AAA"/>
    <property type="match status" value="1"/>
</dbReference>
<dbReference type="InterPro" id="IPR011703">
    <property type="entry name" value="ATPase_AAA-3"/>
</dbReference>
<proteinExistence type="inferred from homology"/>
<dbReference type="GO" id="GO:0016887">
    <property type="term" value="F:ATP hydrolysis activity"/>
    <property type="evidence" value="ECO:0007669"/>
    <property type="project" value="InterPro"/>
</dbReference>
<dbReference type="Pfam" id="PF07726">
    <property type="entry name" value="AAA_3"/>
    <property type="match status" value="1"/>
</dbReference>
<accession>A0A329MKS9</accession>
<comment type="caution">
    <text evidence="5">The sequence shown here is derived from an EMBL/GenBank/DDBJ whole genome shotgun (WGS) entry which is preliminary data.</text>
</comment>
<dbReference type="SUPFAM" id="SSF52540">
    <property type="entry name" value="P-loop containing nucleoside triphosphate hydrolases"/>
    <property type="match status" value="1"/>
</dbReference>
<keyword evidence="1" id="KW-0547">Nucleotide-binding</keyword>
<dbReference type="EMBL" id="QMFB01000009">
    <property type="protein sequence ID" value="RAV20232.1"/>
    <property type="molecule type" value="Genomic_DNA"/>
</dbReference>
<dbReference type="InterPro" id="IPR050764">
    <property type="entry name" value="CbbQ/NirQ/NorQ/GpvN"/>
</dbReference>
<protein>
    <submittedName>
        <fullName evidence="5">Magnesium chelatase</fullName>
    </submittedName>
</protein>
<dbReference type="OrthoDB" id="9808397at2"/>
<organism evidence="5 6">
    <name type="scientific">Paenibacillus contaminans</name>
    <dbReference type="NCBI Taxonomy" id="450362"/>
    <lineage>
        <taxon>Bacteria</taxon>
        <taxon>Bacillati</taxon>
        <taxon>Bacillota</taxon>
        <taxon>Bacilli</taxon>
        <taxon>Bacillales</taxon>
        <taxon>Paenibacillaceae</taxon>
        <taxon>Paenibacillus</taxon>
    </lineage>
</organism>
<dbReference type="Pfam" id="PF17863">
    <property type="entry name" value="AAA_lid_2"/>
    <property type="match status" value="1"/>
</dbReference>
<evidence type="ECO:0000256" key="3">
    <source>
        <dbReference type="ARBA" id="ARBA00061607"/>
    </source>
</evidence>
<dbReference type="Proteomes" id="UP000250369">
    <property type="component" value="Unassembled WGS sequence"/>
</dbReference>
<dbReference type="PIRSF" id="PIRSF002849">
    <property type="entry name" value="AAA_ATPase_chaperone_MoxR_prd"/>
    <property type="match status" value="1"/>
</dbReference>
<reference evidence="5 6" key="1">
    <citation type="journal article" date="2009" name="Int. J. Syst. Evol. Microbiol.">
        <title>Paenibacillus contaminans sp. nov., isolated from a contaminated laboratory plate.</title>
        <authorList>
            <person name="Chou J.H."/>
            <person name="Lee J.H."/>
            <person name="Lin M.C."/>
            <person name="Chang P.S."/>
            <person name="Arun A.B."/>
            <person name="Young C.C."/>
            <person name="Chen W.M."/>
        </authorList>
    </citation>
    <scope>NUCLEOTIDE SEQUENCE [LARGE SCALE GENOMIC DNA]</scope>
    <source>
        <strain evidence="5 6">CKOBP-6</strain>
    </source>
</reference>
<evidence type="ECO:0000256" key="2">
    <source>
        <dbReference type="ARBA" id="ARBA00022840"/>
    </source>
</evidence>
<sequence length="333" mass="36647">MERTNRPATEADLESIRLLAERIKANVGRVIVGKEEVIEQLLVALIASGHVLLEDVPGMGKTMLAKSLARSLSVAFKRIQFTPDLLPSDLSGINFYNQKTSAFEFRPGPLFSNIVLADEINRATPRTQSSLLECMEERQVSIDGETHTLARPFLVIATQNPVENQGTFPLPEAQLDRFLLKVGMGYPTAEQGVDILRRFKETSPQETLDPVAEAADIIAAQTHYSSVLVHDDLLRYIVAIAEKTRSHPDIALGVSPRGTQALLKAAQVVAILRGRSFVTPDDIKAMVKPVLSHRIVANNAHRLQAGRTEAILDQILREVDVPTEEALAQGRSR</sequence>
<dbReference type="GO" id="GO:0005524">
    <property type="term" value="F:ATP binding"/>
    <property type="evidence" value="ECO:0007669"/>
    <property type="project" value="UniProtKB-KW"/>
</dbReference>